<sequence>SWECKGDHLPGVGFTFPKCGQTYMVGCPQEYGSESQTDYLSRLHFWCGATGHPLLFFFFFPGASEAGITGMASSLSSPSLGDFEFYDCNKSVLC</sequence>
<evidence type="ECO:0000313" key="2">
    <source>
        <dbReference type="Proteomes" id="UP000694425"/>
    </source>
</evidence>
<dbReference type="AlphaFoldDB" id="A0A8C7ETQ3"/>
<proteinExistence type="predicted"/>
<reference evidence="1" key="1">
    <citation type="submission" date="2025-08" db="UniProtKB">
        <authorList>
            <consortium name="Ensembl"/>
        </authorList>
    </citation>
    <scope>IDENTIFICATION</scope>
</reference>
<reference evidence="1" key="2">
    <citation type="submission" date="2025-09" db="UniProtKB">
        <authorList>
            <consortium name="Ensembl"/>
        </authorList>
    </citation>
    <scope>IDENTIFICATION</scope>
</reference>
<dbReference type="Ensembl" id="ENSNVIT00000025943.1">
    <property type="protein sequence ID" value="ENSNVIP00000022287.1"/>
    <property type="gene ID" value="ENSNVIG00000017390.1"/>
</dbReference>
<organism evidence="1 2">
    <name type="scientific">Neovison vison</name>
    <name type="common">American mink</name>
    <name type="synonym">Mustela vison</name>
    <dbReference type="NCBI Taxonomy" id="452646"/>
    <lineage>
        <taxon>Eukaryota</taxon>
        <taxon>Metazoa</taxon>
        <taxon>Chordata</taxon>
        <taxon>Craniata</taxon>
        <taxon>Vertebrata</taxon>
        <taxon>Euteleostomi</taxon>
        <taxon>Mammalia</taxon>
        <taxon>Eutheria</taxon>
        <taxon>Laurasiatheria</taxon>
        <taxon>Carnivora</taxon>
        <taxon>Caniformia</taxon>
        <taxon>Musteloidea</taxon>
        <taxon>Mustelidae</taxon>
        <taxon>Mustelinae</taxon>
        <taxon>Neogale</taxon>
    </lineage>
</organism>
<name>A0A8C7ETQ3_NEOVI</name>
<keyword evidence="2" id="KW-1185">Reference proteome</keyword>
<protein>
    <submittedName>
        <fullName evidence="1">Uncharacterized protein</fullName>
    </submittedName>
</protein>
<evidence type="ECO:0000313" key="1">
    <source>
        <dbReference type="Ensembl" id="ENSNVIP00000022287.1"/>
    </source>
</evidence>
<accession>A0A8C7ETQ3</accession>
<dbReference type="Proteomes" id="UP000694425">
    <property type="component" value="Unplaced"/>
</dbReference>